<accession>A0A6I6F1C8</accession>
<keyword evidence="5" id="KW-1185">Reference proteome</keyword>
<reference evidence="4 5" key="1">
    <citation type="submission" date="2019-12" db="EMBL/GenBank/DDBJ databases">
        <title>Genome sequenceing of Clostridium bovifaecis.</title>
        <authorList>
            <person name="Yao Y."/>
        </authorList>
    </citation>
    <scope>NUCLEOTIDE SEQUENCE [LARGE SCALE GENOMIC DNA]</scope>
    <source>
        <strain evidence="4 5">BXX</strain>
    </source>
</reference>
<dbReference type="PANTHER" id="PTHR43479:SF11">
    <property type="entry name" value="ACREF_ENVCD OPERON REPRESSOR-RELATED"/>
    <property type="match status" value="1"/>
</dbReference>
<dbReference type="PRINTS" id="PR00455">
    <property type="entry name" value="HTHTETR"/>
</dbReference>
<name>A0A6I6F1C8_9CLOT</name>
<dbReference type="EMBL" id="CP046522">
    <property type="protein sequence ID" value="QGU94188.1"/>
    <property type="molecule type" value="Genomic_DNA"/>
</dbReference>
<evidence type="ECO:0000259" key="3">
    <source>
        <dbReference type="PROSITE" id="PS50977"/>
    </source>
</evidence>
<dbReference type="GO" id="GO:0003677">
    <property type="term" value="F:DNA binding"/>
    <property type="evidence" value="ECO:0007669"/>
    <property type="project" value="UniProtKB-UniRule"/>
</dbReference>
<dbReference type="InterPro" id="IPR023772">
    <property type="entry name" value="DNA-bd_HTH_TetR-type_CS"/>
</dbReference>
<dbReference type="PROSITE" id="PS01081">
    <property type="entry name" value="HTH_TETR_1"/>
    <property type="match status" value="1"/>
</dbReference>
<dbReference type="Proteomes" id="UP000422764">
    <property type="component" value="Chromosome"/>
</dbReference>
<dbReference type="PANTHER" id="PTHR43479">
    <property type="entry name" value="ACREF/ENVCD OPERON REPRESSOR-RELATED"/>
    <property type="match status" value="1"/>
</dbReference>
<evidence type="ECO:0000256" key="2">
    <source>
        <dbReference type="PROSITE-ProRule" id="PRU00335"/>
    </source>
</evidence>
<dbReference type="AlphaFoldDB" id="A0A6I6F1C8"/>
<dbReference type="SUPFAM" id="SSF46689">
    <property type="entry name" value="Homeodomain-like"/>
    <property type="match status" value="1"/>
</dbReference>
<dbReference type="InterPro" id="IPR001647">
    <property type="entry name" value="HTH_TetR"/>
</dbReference>
<protein>
    <submittedName>
        <fullName evidence="4">TetR family transcriptional regulator</fullName>
    </submittedName>
</protein>
<dbReference type="InterPro" id="IPR050624">
    <property type="entry name" value="HTH-type_Tx_Regulator"/>
</dbReference>
<sequence>MDKNSREQTKAEGKKLIKQKKLYDAAYELFTTKGVNKTSIDDIAKKAGVAKGTFYLYFQDKHDIIDRIVWHKSLVLLNEAMNKTEKEAPKLDTSFVDRMITFTGYVIEYLKENKRLLELINKNLSWGVFRNALRDPRNHDRMEEVRSFFLDNNKPINMDSDTLEKVVFMIIELVSSVCYSSIILNEPDNIDNMKPLLFNMIKKMLL</sequence>
<feature type="domain" description="HTH tetR-type" evidence="3">
    <location>
        <begin position="16"/>
        <end position="76"/>
    </location>
</feature>
<gene>
    <name evidence="4" type="ORF">GOM49_02700</name>
</gene>
<feature type="DNA-binding region" description="H-T-H motif" evidence="2">
    <location>
        <begin position="39"/>
        <end position="58"/>
    </location>
</feature>
<evidence type="ECO:0000313" key="5">
    <source>
        <dbReference type="Proteomes" id="UP000422764"/>
    </source>
</evidence>
<organism evidence="4 5">
    <name type="scientific">Clostridium bovifaecis</name>
    <dbReference type="NCBI Taxonomy" id="2184719"/>
    <lineage>
        <taxon>Bacteria</taxon>
        <taxon>Bacillati</taxon>
        <taxon>Bacillota</taxon>
        <taxon>Clostridia</taxon>
        <taxon>Eubacteriales</taxon>
        <taxon>Clostridiaceae</taxon>
        <taxon>Clostridium</taxon>
    </lineage>
</organism>
<dbReference type="PROSITE" id="PS50977">
    <property type="entry name" value="HTH_TETR_2"/>
    <property type="match status" value="1"/>
</dbReference>
<dbReference type="InterPro" id="IPR009057">
    <property type="entry name" value="Homeodomain-like_sf"/>
</dbReference>
<evidence type="ECO:0000256" key="1">
    <source>
        <dbReference type="ARBA" id="ARBA00023125"/>
    </source>
</evidence>
<keyword evidence="1 2" id="KW-0238">DNA-binding</keyword>
<dbReference type="Pfam" id="PF00440">
    <property type="entry name" value="TetR_N"/>
    <property type="match status" value="1"/>
</dbReference>
<dbReference type="Gene3D" id="1.10.357.10">
    <property type="entry name" value="Tetracycline Repressor, domain 2"/>
    <property type="match status" value="1"/>
</dbReference>
<proteinExistence type="predicted"/>
<evidence type="ECO:0000313" key="4">
    <source>
        <dbReference type="EMBL" id="QGU94188.1"/>
    </source>
</evidence>